<feature type="compositionally biased region" description="Basic and acidic residues" evidence="1">
    <location>
        <begin position="107"/>
        <end position="138"/>
    </location>
</feature>
<accession>A0AAV2CCX1</accession>
<evidence type="ECO:0000313" key="3">
    <source>
        <dbReference type="Proteomes" id="UP001497516"/>
    </source>
</evidence>
<evidence type="ECO:0000256" key="1">
    <source>
        <dbReference type="SAM" id="MobiDB-lite"/>
    </source>
</evidence>
<dbReference type="EMBL" id="OZ034813">
    <property type="protein sequence ID" value="CAL1354124.1"/>
    <property type="molecule type" value="Genomic_DNA"/>
</dbReference>
<dbReference type="AlphaFoldDB" id="A0AAV2CCX1"/>
<sequence>MLSPNSSMRHVSASIIHSFILPLSVPDSLRYSSGGEKGRDNIIHHDEAVVEEEIVRAPSLAEEFKRLEGEKAKEESHIEVAEQQGLASQTADKTLDAIDESVGGADDPDRLQEAVKNRYKEHEPHADYRRRGDNTTRF</sequence>
<evidence type="ECO:0000313" key="2">
    <source>
        <dbReference type="EMBL" id="CAL1354124.1"/>
    </source>
</evidence>
<reference evidence="2 3" key="1">
    <citation type="submission" date="2024-04" db="EMBL/GenBank/DDBJ databases">
        <authorList>
            <person name="Fracassetti M."/>
        </authorList>
    </citation>
    <scope>NUCLEOTIDE SEQUENCE [LARGE SCALE GENOMIC DNA]</scope>
</reference>
<dbReference type="Proteomes" id="UP001497516">
    <property type="component" value="Chromosome 1"/>
</dbReference>
<keyword evidence="3" id="KW-1185">Reference proteome</keyword>
<feature type="region of interest" description="Disordered" evidence="1">
    <location>
        <begin position="98"/>
        <end position="138"/>
    </location>
</feature>
<proteinExistence type="predicted"/>
<protein>
    <submittedName>
        <fullName evidence="2">Uncharacterized protein</fullName>
    </submittedName>
</protein>
<organism evidence="2 3">
    <name type="scientific">Linum trigynum</name>
    <dbReference type="NCBI Taxonomy" id="586398"/>
    <lineage>
        <taxon>Eukaryota</taxon>
        <taxon>Viridiplantae</taxon>
        <taxon>Streptophyta</taxon>
        <taxon>Embryophyta</taxon>
        <taxon>Tracheophyta</taxon>
        <taxon>Spermatophyta</taxon>
        <taxon>Magnoliopsida</taxon>
        <taxon>eudicotyledons</taxon>
        <taxon>Gunneridae</taxon>
        <taxon>Pentapetalae</taxon>
        <taxon>rosids</taxon>
        <taxon>fabids</taxon>
        <taxon>Malpighiales</taxon>
        <taxon>Linaceae</taxon>
        <taxon>Linum</taxon>
    </lineage>
</organism>
<name>A0AAV2CCX1_9ROSI</name>
<gene>
    <name evidence="2" type="ORF">LTRI10_LOCUS1972</name>
</gene>